<keyword evidence="2" id="KW-1185">Reference proteome</keyword>
<organism evidence="2">
    <name type="scientific">Drosophila willistoni</name>
    <name type="common">Fruit fly</name>
    <dbReference type="NCBI Taxonomy" id="7260"/>
    <lineage>
        <taxon>Eukaryota</taxon>
        <taxon>Metazoa</taxon>
        <taxon>Ecdysozoa</taxon>
        <taxon>Arthropoda</taxon>
        <taxon>Hexapoda</taxon>
        <taxon>Insecta</taxon>
        <taxon>Pterygota</taxon>
        <taxon>Neoptera</taxon>
        <taxon>Endopterygota</taxon>
        <taxon>Diptera</taxon>
        <taxon>Brachycera</taxon>
        <taxon>Muscomorpha</taxon>
        <taxon>Ephydroidea</taxon>
        <taxon>Drosophilidae</taxon>
        <taxon>Drosophila</taxon>
        <taxon>Sophophora</taxon>
    </lineage>
</organism>
<dbReference type="Proteomes" id="UP000007798">
    <property type="component" value="Unassembled WGS sequence"/>
</dbReference>
<sequence>MSIVLDLIQKIVLHNAYELTCQAAEQILIKCRQFDKGKMLTCSSLKPQDSSLHIPEVKESSHKAEKTQIKILMKPKPLKFVKRDAPRLNLGPIDPPQCSSMRLCRDSYFS</sequence>
<proteinExistence type="predicted"/>
<evidence type="ECO:0000313" key="2">
    <source>
        <dbReference type="Proteomes" id="UP000007798"/>
    </source>
</evidence>
<dbReference type="OMA" id="YELTQCA"/>
<gene>
    <name evidence="1" type="primary">Dwil\GK21707</name>
    <name evidence="1" type="ORF">Dwil_GK21707</name>
</gene>
<dbReference type="KEGG" id="dwi:6640392"/>
<dbReference type="HOGENOM" id="CLU_2212607_0_0_1"/>
<protein>
    <submittedName>
        <fullName evidence="1">GK21707</fullName>
    </submittedName>
</protein>
<dbReference type="OrthoDB" id="7847901at2759"/>
<dbReference type="eggNOG" id="ENOG502TEIK">
    <property type="taxonomic scope" value="Eukaryota"/>
</dbReference>
<dbReference type="InParanoid" id="B4MPI1"/>
<dbReference type="PhylomeDB" id="B4MPI1"/>
<name>B4MPI1_DROWI</name>
<dbReference type="EMBL" id="CH963849">
    <property type="protein sequence ID" value="EDW74020.1"/>
    <property type="molecule type" value="Genomic_DNA"/>
</dbReference>
<evidence type="ECO:0000313" key="1">
    <source>
        <dbReference type="EMBL" id="EDW74020.1"/>
    </source>
</evidence>
<accession>B4MPI1</accession>
<reference evidence="1 2" key="1">
    <citation type="journal article" date="2007" name="Nature">
        <title>Evolution of genes and genomes on the Drosophila phylogeny.</title>
        <authorList>
            <consortium name="Drosophila 12 Genomes Consortium"/>
            <person name="Clark A.G."/>
            <person name="Eisen M.B."/>
            <person name="Smith D.R."/>
            <person name="Bergman C.M."/>
            <person name="Oliver B."/>
            <person name="Markow T.A."/>
            <person name="Kaufman T.C."/>
            <person name="Kellis M."/>
            <person name="Gelbart W."/>
            <person name="Iyer V.N."/>
            <person name="Pollard D.A."/>
            <person name="Sackton T.B."/>
            <person name="Larracuente A.M."/>
            <person name="Singh N.D."/>
            <person name="Abad J.P."/>
            <person name="Abt D.N."/>
            <person name="Adryan B."/>
            <person name="Aguade M."/>
            <person name="Akashi H."/>
            <person name="Anderson W.W."/>
            <person name="Aquadro C.F."/>
            <person name="Ardell D.H."/>
            <person name="Arguello R."/>
            <person name="Artieri C.G."/>
            <person name="Barbash D.A."/>
            <person name="Barker D."/>
            <person name="Barsanti P."/>
            <person name="Batterham P."/>
            <person name="Batzoglou S."/>
            <person name="Begun D."/>
            <person name="Bhutkar A."/>
            <person name="Blanco E."/>
            <person name="Bosak S.A."/>
            <person name="Bradley R.K."/>
            <person name="Brand A.D."/>
            <person name="Brent M.R."/>
            <person name="Brooks A.N."/>
            <person name="Brown R.H."/>
            <person name="Butlin R.K."/>
            <person name="Caggese C."/>
            <person name="Calvi B.R."/>
            <person name="Bernardo de Carvalho A."/>
            <person name="Caspi A."/>
            <person name="Castrezana S."/>
            <person name="Celniker S.E."/>
            <person name="Chang J.L."/>
            <person name="Chapple C."/>
            <person name="Chatterji S."/>
            <person name="Chinwalla A."/>
            <person name="Civetta A."/>
            <person name="Clifton S.W."/>
            <person name="Comeron J.M."/>
            <person name="Costello J.C."/>
            <person name="Coyne J.A."/>
            <person name="Daub J."/>
            <person name="David R.G."/>
            <person name="Delcher A.L."/>
            <person name="Delehaunty K."/>
            <person name="Do C.B."/>
            <person name="Ebling H."/>
            <person name="Edwards K."/>
            <person name="Eickbush T."/>
            <person name="Evans J.D."/>
            <person name="Filipski A."/>
            <person name="Findeiss S."/>
            <person name="Freyhult E."/>
            <person name="Fulton L."/>
            <person name="Fulton R."/>
            <person name="Garcia A.C."/>
            <person name="Gardiner A."/>
            <person name="Garfield D.A."/>
            <person name="Garvin B.E."/>
            <person name="Gibson G."/>
            <person name="Gilbert D."/>
            <person name="Gnerre S."/>
            <person name="Godfrey J."/>
            <person name="Good R."/>
            <person name="Gotea V."/>
            <person name="Gravely B."/>
            <person name="Greenberg A.J."/>
            <person name="Griffiths-Jones S."/>
            <person name="Gross S."/>
            <person name="Guigo R."/>
            <person name="Gustafson E.A."/>
            <person name="Haerty W."/>
            <person name="Hahn M.W."/>
            <person name="Halligan D.L."/>
            <person name="Halpern A.L."/>
            <person name="Halter G.M."/>
            <person name="Han M.V."/>
            <person name="Heger A."/>
            <person name="Hillier L."/>
            <person name="Hinrichs A.S."/>
            <person name="Holmes I."/>
            <person name="Hoskins R.A."/>
            <person name="Hubisz M.J."/>
            <person name="Hultmark D."/>
            <person name="Huntley M.A."/>
            <person name="Jaffe D.B."/>
            <person name="Jagadeeshan S."/>
            <person name="Jeck W.R."/>
            <person name="Johnson J."/>
            <person name="Jones C.D."/>
            <person name="Jordan W.C."/>
            <person name="Karpen G.H."/>
            <person name="Kataoka E."/>
            <person name="Keightley P.D."/>
            <person name="Kheradpour P."/>
            <person name="Kirkness E.F."/>
            <person name="Koerich L.B."/>
            <person name="Kristiansen K."/>
            <person name="Kudrna D."/>
            <person name="Kulathinal R.J."/>
            <person name="Kumar S."/>
            <person name="Kwok R."/>
            <person name="Lander E."/>
            <person name="Langley C.H."/>
            <person name="Lapoint R."/>
            <person name="Lazzaro B.P."/>
            <person name="Lee S.J."/>
            <person name="Levesque L."/>
            <person name="Li R."/>
            <person name="Lin C.F."/>
            <person name="Lin M.F."/>
            <person name="Lindblad-Toh K."/>
            <person name="Llopart A."/>
            <person name="Long M."/>
            <person name="Low L."/>
            <person name="Lozovsky E."/>
            <person name="Lu J."/>
            <person name="Luo M."/>
            <person name="Machado C.A."/>
            <person name="Makalowski W."/>
            <person name="Marzo M."/>
            <person name="Matsuda M."/>
            <person name="Matzkin L."/>
            <person name="McAllister B."/>
            <person name="McBride C.S."/>
            <person name="McKernan B."/>
            <person name="McKernan K."/>
            <person name="Mendez-Lago M."/>
            <person name="Minx P."/>
            <person name="Mollenhauer M.U."/>
            <person name="Montooth K."/>
            <person name="Mount S.M."/>
            <person name="Mu X."/>
            <person name="Myers E."/>
            <person name="Negre B."/>
            <person name="Newfeld S."/>
            <person name="Nielsen R."/>
            <person name="Noor M.A."/>
            <person name="O'Grady P."/>
            <person name="Pachter L."/>
            <person name="Papaceit M."/>
            <person name="Parisi M.J."/>
            <person name="Parisi M."/>
            <person name="Parts L."/>
            <person name="Pedersen J.S."/>
            <person name="Pesole G."/>
            <person name="Phillippy A.M."/>
            <person name="Ponting C.P."/>
            <person name="Pop M."/>
            <person name="Porcelli D."/>
            <person name="Powell J.R."/>
            <person name="Prohaska S."/>
            <person name="Pruitt K."/>
            <person name="Puig M."/>
            <person name="Quesneville H."/>
            <person name="Ram K.R."/>
            <person name="Rand D."/>
            <person name="Rasmussen M.D."/>
            <person name="Reed L.K."/>
            <person name="Reenan R."/>
            <person name="Reily A."/>
            <person name="Remington K.A."/>
            <person name="Rieger T.T."/>
            <person name="Ritchie M.G."/>
            <person name="Robin C."/>
            <person name="Rogers Y.H."/>
            <person name="Rohde C."/>
            <person name="Rozas J."/>
            <person name="Rubenfield M.J."/>
            <person name="Ruiz A."/>
            <person name="Russo S."/>
            <person name="Salzberg S.L."/>
            <person name="Sanchez-Gracia A."/>
            <person name="Saranga D.J."/>
            <person name="Sato H."/>
            <person name="Schaeffer S.W."/>
            <person name="Schatz M.C."/>
            <person name="Schlenke T."/>
            <person name="Schwartz R."/>
            <person name="Segarra C."/>
            <person name="Singh R.S."/>
            <person name="Sirot L."/>
            <person name="Sirota M."/>
            <person name="Sisneros N.B."/>
            <person name="Smith C.D."/>
            <person name="Smith T.F."/>
            <person name="Spieth J."/>
            <person name="Stage D.E."/>
            <person name="Stark A."/>
            <person name="Stephan W."/>
            <person name="Strausberg R.L."/>
            <person name="Strempel S."/>
            <person name="Sturgill D."/>
            <person name="Sutton G."/>
            <person name="Sutton G.G."/>
            <person name="Tao W."/>
            <person name="Teichmann S."/>
            <person name="Tobari Y.N."/>
            <person name="Tomimura Y."/>
            <person name="Tsolas J.M."/>
            <person name="Valente V.L."/>
            <person name="Venter E."/>
            <person name="Venter J.C."/>
            <person name="Vicario S."/>
            <person name="Vieira F.G."/>
            <person name="Vilella A.J."/>
            <person name="Villasante A."/>
            <person name="Walenz B."/>
            <person name="Wang J."/>
            <person name="Wasserman M."/>
            <person name="Watts T."/>
            <person name="Wilson D."/>
            <person name="Wilson R.K."/>
            <person name="Wing R.A."/>
            <person name="Wolfner M.F."/>
            <person name="Wong A."/>
            <person name="Wong G.K."/>
            <person name="Wu C.I."/>
            <person name="Wu G."/>
            <person name="Yamamoto D."/>
            <person name="Yang H.P."/>
            <person name="Yang S.P."/>
            <person name="Yorke J.A."/>
            <person name="Yoshida K."/>
            <person name="Zdobnov E."/>
            <person name="Zhang P."/>
            <person name="Zhang Y."/>
            <person name="Zimin A.V."/>
            <person name="Baldwin J."/>
            <person name="Abdouelleil A."/>
            <person name="Abdulkadir J."/>
            <person name="Abebe A."/>
            <person name="Abera B."/>
            <person name="Abreu J."/>
            <person name="Acer S.C."/>
            <person name="Aftuck L."/>
            <person name="Alexander A."/>
            <person name="An P."/>
            <person name="Anderson E."/>
            <person name="Anderson S."/>
            <person name="Arachi H."/>
            <person name="Azer M."/>
            <person name="Bachantsang P."/>
            <person name="Barry A."/>
            <person name="Bayul T."/>
            <person name="Berlin A."/>
            <person name="Bessette D."/>
            <person name="Bloom T."/>
            <person name="Blye J."/>
            <person name="Boguslavskiy L."/>
            <person name="Bonnet C."/>
            <person name="Boukhgalter B."/>
            <person name="Bourzgui I."/>
            <person name="Brown A."/>
            <person name="Cahill P."/>
            <person name="Channer S."/>
            <person name="Cheshatsang Y."/>
            <person name="Chuda L."/>
            <person name="Citroen M."/>
            <person name="Collymore A."/>
            <person name="Cooke P."/>
            <person name="Costello M."/>
            <person name="D'Aco K."/>
            <person name="Daza R."/>
            <person name="De Haan G."/>
            <person name="DeGray S."/>
            <person name="DeMaso C."/>
            <person name="Dhargay N."/>
            <person name="Dooley K."/>
            <person name="Dooley E."/>
            <person name="Doricent M."/>
            <person name="Dorje P."/>
            <person name="Dorjee K."/>
            <person name="Dupes A."/>
            <person name="Elong R."/>
            <person name="Falk J."/>
            <person name="Farina A."/>
            <person name="Faro S."/>
            <person name="Ferguson D."/>
            <person name="Fisher S."/>
            <person name="Foley C.D."/>
            <person name="Franke A."/>
            <person name="Friedrich D."/>
            <person name="Gadbois L."/>
            <person name="Gearin G."/>
            <person name="Gearin C.R."/>
            <person name="Giannoukos G."/>
            <person name="Goode T."/>
            <person name="Graham J."/>
            <person name="Grandbois E."/>
            <person name="Grewal S."/>
            <person name="Gyaltsen K."/>
            <person name="Hafez N."/>
            <person name="Hagos B."/>
            <person name="Hall J."/>
            <person name="Henson C."/>
            <person name="Hollinger A."/>
            <person name="Honan T."/>
            <person name="Huard M.D."/>
            <person name="Hughes L."/>
            <person name="Hurhula B."/>
            <person name="Husby M.E."/>
            <person name="Kamat A."/>
            <person name="Kanga B."/>
            <person name="Kashin S."/>
            <person name="Khazanovich D."/>
            <person name="Kisner P."/>
            <person name="Lance K."/>
            <person name="Lara M."/>
            <person name="Lee W."/>
            <person name="Lennon N."/>
            <person name="Letendre F."/>
            <person name="LeVine R."/>
            <person name="Lipovsky A."/>
            <person name="Liu X."/>
            <person name="Liu J."/>
            <person name="Liu S."/>
            <person name="Lokyitsang T."/>
            <person name="Lokyitsang Y."/>
            <person name="Lubonja R."/>
            <person name="Lui A."/>
            <person name="MacDonald P."/>
            <person name="Magnisalis V."/>
            <person name="Maru K."/>
            <person name="Matthews C."/>
            <person name="McCusker W."/>
            <person name="McDonough S."/>
            <person name="Mehta T."/>
            <person name="Meldrim J."/>
            <person name="Meneus L."/>
            <person name="Mihai O."/>
            <person name="Mihalev A."/>
            <person name="Mihova T."/>
            <person name="Mittelman R."/>
            <person name="Mlenga V."/>
            <person name="Montmayeur A."/>
            <person name="Mulrain L."/>
            <person name="Navidi A."/>
            <person name="Naylor J."/>
            <person name="Negash T."/>
            <person name="Nguyen T."/>
            <person name="Nguyen N."/>
            <person name="Nicol R."/>
            <person name="Norbu C."/>
            <person name="Norbu N."/>
            <person name="Novod N."/>
            <person name="O'Neill B."/>
            <person name="Osman S."/>
            <person name="Markiewicz E."/>
            <person name="Oyono O.L."/>
            <person name="Patti C."/>
            <person name="Phunkhang P."/>
            <person name="Pierre F."/>
            <person name="Priest M."/>
            <person name="Raghuraman S."/>
            <person name="Rege F."/>
            <person name="Reyes R."/>
            <person name="Rise C."/>
            <person name="Rogov P."/>
            <person name="Ross K."/>
            <person name="Ryan E."/>
            <person name="Settipalli S."/>
            <person name="Shea T."/>
            <person name="Sherpa N."/>
            <person name="Shi L."/>
            <person name="Shih D."/>
            <person name="Sparrow T."/>
            <person name="Spaulding J."/>
            <person name="Stalker J."/>
            <person name="Stange-Thomann N."/>
            <person name="Stavropoulos S."/>
            <person name="Stone C."/>
            <person name="Strader C."/>
            <person name="Tesfaye S."/>
            <person name="Thomson T."/>
            <person name="Thoulutsang Y."/>
            <person name="Thoulutsang D."/>
            <person name="Topham K."/>
            <person name="Topping I."/>
            <person name="Tsamla T."/>
            <person name="Vassiliev H."/>
            <person name="Vo A."/>
            <person name="Wangchuk T."/>
            <person name="Wangdi T."/>
            <person name="Weiand M."/>
            <person name="Wilkinson J."/>
            <person name="Wilson A."/>
            <person name="Yadav S."/>
            <person name="Young G."/>
            <person name="Yu Q."/>
            <person name="Zembek L."/>
            <person name="Zhong D."/>
            <person name="Zimmer A."/>
            <person name="Zwirko Z."/>
            <person name="Jaffe D.B."/>
            <person name="Alvarez P."/>
            <person name="Brockman W."/>
            <person name="Butler J."/>
            <person name="Chin C."/>
            <person name="Gnerre S."/>
            <person name="Grabherr M."/>
            <person name="Kleber M."/>
            <person name="Mauceli E."/>
            <person name="MacCallum I."/>
        </authorList>
    </citation>
    <scope>NUCLEOTIDE SEQUENCE [LARGE SCALE GENOMIC DNA]</scope>
    <source>
        <strain evidence="2">Tucson 14030-0811.24</strain>
    </source>
</reference>
<dbReference type="AlphaFoldDB" id="B4MPI1"/>